<dbReference type="InterPro" id="IPR045865">
    <property type="entry name" value="ACT-like_dom_sf"/>
</dbReference>
<keyword evidence="5 8" id="KW-0028">Amino-acid biosynthesis</keyword>
<dbReference type="GO" id="GO:0003984">
    <property type="term" value="F:acetolactate synthase activity"/>
    <property type="evidence" value="ECO:0007669"/>
    <property type="project" value="UniProtKB-UniRule"/>
</dbReference>
<dbReference type="GO" id="GO:0009097">
    <property type="term" value="P:isoleucine biosynthetic process"/>
    <property type="evidence" value="ECO:0007669"/>
    <property type="project" value="UniProtKB-UniRule"/>
</dbReference>
<gene>
    <name evidence="10" type="ORF">SAMN05444359_11314</name>
</gene>
<evidence type="ECO:0000256" key="8">
    <source>
        <dbReference type="RuleBase" id="RU368092"/>
    </source>
</evidence>
<dbReference type="GO" id="GO:0009099">
    <property type="term" value="P:L-valine biosynthetic process"/>
    <property type="evidence" value="ECO:0007669"/>
    <property type="project" value="UniProtKB-UniRule"/>
</dbReference>
<dbReference type="UniPathway" id="UPA00047">
    <property type="reaction ID" value="UER00055"/>
</dbReference>
<dbReference type="Pfam" id="PF10369">
    <property type="entry name" value="ALS_ss_C"/>
    <property type="match status" value="1"/>
</dbReference>
<dbReference type="CDD" id="cd04878">
    <property type="entry name" value="ACT_AHAS"/>
    <property type="match status" value="1"/>
</dbReference>
<dbReference type="Proteomes" id="UP000199021">
    <property type="component" value="Unassembled WGS sequence"/>
</dbReference>
<evidence type="ECO:0000256" key="7">
    <source>
        <dbReference type="ARBA" id="ARBA00048670"/>
    </source>
</evidence>
<dbReference type="GO" id="GO:1990610">
    <property type="term" value="F:acetolactate synthase regulator activity"/>
    <property type="evidence" value="ECO:0007669"/>
    <property type="project" value="UniProtKB-UniRule"/>
</dbReference>
<reference evidence="11" key="1">
    <citation type="submission" date="2016-10" db="EMBL/GenBank/DDBJ databases">
        <authorList>
            <person name="Varghese N."/>
            <person name="Submissions S."/>
        </authorList>
    </citation>
    <scope>NUCLEOTIDE SEQUENCE [LARGE SCALE GENOMIC DNA]</scope>
    <source>
        <strain evidence="11">DSM 24740</strain>
    </source>
</reference>
<feature type="domain" description="ACT" evidence="9">
    <location>
        <begin position="8"/>
        <end position="82"/>
    </location>
</feature>
<dbReference type="STRING" id="478744.SAMN05444359_11314"/>
<accession>A0A1H9HMW0</accession>
<dbReference type="InterPro" id="IPR004789">
    <property type="entry name" value="Acetalactate_synth_ssu"/>
</dbReference>
<comment type="similarity">
    <text evidence="3 8">Belongs to the acetolactate synthase small subunit family.</text>
</comment>
<dbReference type="RefSeq" id="WP_090168984.1">
    <property type="nucleotide sequence ID" value="NZ_FOFB01000013.1"/>
</dbReference>
<evidence type="ECO:0000256" key="6">
    <source>
        <dbReference type="ARBA" id="ARBA00023304"/>
    </source>
</evidence>
<name>A0A1H9HMW0_9BACT</name>
<organism evidence="10 11">
    <name type="scientific">Neolewinella agarilytica</name>
    <dbReference type="NCBI Taxonomy" id="478744"/>
    <lineage>
        <taxon>Bacteria</taxon>
        <taxon>Pseudomonadati</taxon>
        <taxon>Bacteroidota</taxon>
        <taxon>Saprospiria</taxon>
        <taxon>Saprospirales</taxon>
        <taxon>Lewinellaceae</taxon>
        <taxon>Neolewinella</taxon>
    </lineage>
</organism>
<dbReference type="InterPro" id="IPR054480">
    <property type="entry name" value="AHAS_small-like_ACT"/>
</dbReference>
<dbReference type="Gene3D" id="3.30.70.1150">
    <property type="entry name" value="ACT-like. Chain A, domain 2"/>
    <property type="match status" value="1"/>
</dbReference>
<evidence type="ECO:0000313" key="10">
    <source>
        <dbReference type="EMBL" id="SEQ63596.1"/>
    </source>
</evidence>
<dbReference type="AlphaFoldDB" id="A0A1H9HMW0"/>
<dbReference type="InterPro" id="IPR019455">
    <property type="entry name" value="Acetolactate_synth_ssu_C"/>
</dbReference>
<dbReference type="SUPFAM" id="SSF55021">
    <property type="entry name" value="ACT-like"/>
    <property type="match status" value="2"/>
</dbReference>
<dbReference type="UniPathway" id="UPA00049">
    <property type="reaction ID" value="UER00059"/>
</dbReference>
<comment type="pathway">
    <text evidence="1 8">Amino-acid biosynthesis; L-isoleucine biosynthesis; L-isoleucine from 2-oxobutanoate: step 1/4.</text>
</comment>
<proteinExistence type="inferred from homology"/>
<dbReference type="InterPro" id="IPR027271">
    <property type="entry name" value="Acetolactate_synth/TF_NikR_C"/>
</dbReference>
<evidence type="ECO:0000259" key="9">
    <source>
        <dbReference type="PROSITE" id="PS51671"/>
    </source>
</evidence>
<comment type="function">
    <text evidence="8">Catalyzes the conversion of 2 pyruvate molecules into acetolactate in the first common step of the biosynthetic pathway of the branched-amino acids such as leucine, isoleucine, and valine.</text>
</comment>
<dbReference type="EC" id="2.2.1.6" evidence="8"/>
<evidence type="ECO:0000313" key="11">
    <source>
        <dbReference type="Proteomes" id="UP000199021"/>
    </source>
</evidence>
<keyword evidence="8" id="KW-0808">Transferase</keyword>
<sequence length="179" mass="20456">MSEINSYTITVFTEDQAGLLSRVVGIFNRRNINIPSLTTSQSSDPTIHRFTIVVDVTKEMVIKLVAQLDKQVDVLKAFYYDDSQIVHQEIALYKVPIEVFSNGSEVEQLIRRHNARVLLIEPEFVVIEKTGHEHETEALLQDLKKFKVYEFVRSGRVAVVKPMEMLNNYLATLGSSEEN</sequence>
<dbReference type="InParanoid" id="A0A1H9HMW0"/>
<dbReference type="Pfam" id="PF22629">
    <property type="entry name" value="ACT_AHAS_ss"/>
    <property type="match status" value="1"/>
</dbReference>
<comment type="subunit">
    <text evidence="4 8">Dimer of large and small chains.</text>
</comment>
<protein>
    <recommendedName>
        <fullName evidence="8">Acetolactate synthase small subunit</fullName>
        <shortName evidence="8">AHAS</shortName>
        <shortName evidence="8">ALS</shortName>
        <ecNumber evidence="8">2.2.1.6</ecNumber>
    </recommendedName>
    <alternativeName>
        <fullName evidence="8">Acetohydroxy-acid synthase small subunit</fullName>
    </alternativeName>
</protein>
<dbReference type="FunCoup" id="A0A1H9HMW0">
    <property type="interactions" value="352"/>
</dbReference>
<dbReference type="PROSITE" id="PS51671">
    <property type="entry name" value="ACT"/>
    <property type="match status" value="1"/>
</dbReference>
<dbReference type="GO" id="GO:0005829">
    <property type="term" value="C:cytosol"/>
    <property type="evidence" value="ECO:0007669"/>
    <property type="project" value="TreeGrafter"/>
</dbReference>
<evidence type="ECO:0000256" key="1">
    <source>
        <dbReference type="ARBA" id="ARBA00004974"/>
    </source>
</evidence>
<dbReference type="InterPro" id="IPR039557">
    <property type="entry name" value="AHAS_ACT"/>
</dbReference>
<keyword evidence="6 8" id="KW-0100">Branched-chain amino acid biosynthesis</keyword>
<dbReference type="PANTHER" id="PTHR30239">
    <property type="entry name" value="ACETOLACTATE SYNTHASE SMALL SUBUNIT"/>
    <property type="match status" value="1"/>
</dbReference>
<evidence type="ECO:0000256" key="3">
    <source>
        <dbReference type="ARBA" id="ARBA00006341"/>
    </source>
</evidence>
<dbReference type="EMBL" id="FOFB01000013">
    <property type="protein sequence ID" value="SEQ63596.1"/>
    <property type="molecule type" value="Genomic_DNA"/>
</dbReference>
<evidence type="ECO:0000256" key="5">
    <source>
        <dbReference type="ARBA" id="ARBA00022605"/>
    </source>
</evidence>
<dbReference type="InterPro" id="IPR002912">
    <property type="entry name" value="ACT_dom"/>
</dbReference>
<evidence type="ECO:0000256" key="2">
    <source>
        <dbReference type="ARBA" id="ARBA00005025"/>
    </source>
</evidence>
<dbReference type="PANTHER" id="PTHR30239:SF0">
    <property type="entry name" value="ACETOLACTATE SYNTHASE SMALL SUBUNIT 1, CHLOROPLASTIC"/>
    <property type="match status" value="1"/>
</dbReference>
<comment type="pathway">
    <text evidence="2 8">Amino-acid biosynthesis; L-valine biosynthesis; L-valine from pyruvate: step 1/4.</text>
</comment>
<evidence type="ECO:0000256" key="4">
    <source>
        <dbReference type="ARBA" id="ARBA00011744"/>
    </source>
</evidence>
<dbReference type="NCBIfam" id="TIGR00119">
    <property type="entry name" value="acolac_sm"/>
    <property type="match status" value="1"/>
</dbReference>
<keyword evidence="11" id="KW-1185">Reference proteome</keyword>
<comment type="catalytic activity">
    <reaction evidence="7 8">
        <text>2 pyruvate + H(+) = (2S)-2-acetolactate + CO2</text>
        <dbReference type="Rhea" id="RHEA:25249"/>
        <dbReference type="ChEBI" id="CHEBI:15361"/>
        <dbReference type="ChEBI" id="CHEBI:15378"/>
        <dbReference type="ChEBI" id="CHEBI:16526"/>
        <dbReference type="ChEBI" id="CHEBI:58476"/>
        <dbReference type="EC" id="2.2.1.6"/>
    </reaction>
</comment>
<dbReference type="Gene3D" id="3.30.70.260">
    <property type="match status" value="1"/>
</dbReference>
<dbReference type="OrthoDB" id="1523722at2"/>